<protein>
    <submittedName>
        <fullName evidence="2">Uncharacterized protein</fullName>
    </submittedName>
</protein>
<reference evidence="2" key="1">
    <citation type="submission" date="2022-11" db="UniProtKB">
        <authorList>
            <consortium name="WormBaseParasite"/>
        </authorList>
    </citation>
    <scope>IDENTIFICATION</scope>
</reference>
<sequence length="29" mass="3184">MTITSANATAFNVSKEELCLEVKRMKGPN</sequence>
<evidence type="ECO:0000313" key="1">
    <source>
        <dbReference type="Proteomes" id="UP000887565"/>
    </source>
</evidence>
<dbReference type="WBParaSite" id="nRc.2.0.1.t45863-RA">
    <property type="protein sequence ID" value="nRc.2.0.1.t45863-RA"/>
    <property type="gene ID" value="nRc.2.0.1.g45863"/>
</dbReference>
<proteinExistence type="predicted"/>
<dbReference type="Proteomes" id="UP000887565">
    <property type="component" value="Unplaced"/>
</dbReference>
<name>A0A915L5R5_ROMCU</name>
<evidence type="ECO:0000313" key="2">
    <source>
        <dbReference type="WBParaSite" id="nRc.2.0.1.t45863-RA"/>
    </source>
</evidence>
<accession>A0A915L5R5</accession>
<keyword evidence="1" id="KW-1185">Reference proteome</keyword>
<organism evidence="1 2">
    <name type="scientific">Romanomermis culicivorax</name>
    <name type="common">Nematode worm</name>
    <dbReference type="NCBI Taxonomy" id="13658"/>
    <lineage>
        <taxon>Eukaryota</taxon>
        <taxon>Metazoa</taxon>
        <taxon>Ecdysozoa</taxon>
        <taxon>Nematoda</taxon>
        <taxon>Enoplea</taxon>
        <taxon>Dorylaimia</taxon>
        <taxon>Mermithida</taxon>
        <taxon>Mermithoidea</taxon>
        <taxon>Mermithidae</taxon>
        <taxon>Romanomermis</taxon>
    </lineage>
</organism>
<dbReference type="AlphaFoldDB" id="A0A915L5R5"/>